<dbReference type="PANTHER" id="PTHR24305">
    <property type="entry name" value="CYTOCHROME P450"/>
    <property type="match status" value="1"/>
</dbReference>
<evidence type="ECO:0000256" key="4">
    <source>
        <dbReference type="RuleBase" id="RU000461"/>
    </source>
</evidence>
<keyword evidence="4" id="KW-0503">Monooxygenase</keyword>
<accession>A0A1A7C0S8</accession>
<sequence length="466" mass="51239">MPRHLADLPGPRPWPLLGNLPQLSPTRMHRQVEAWARRYGPLFAMRFATTPVLVLADPALIASVLRERPDGFRRPSATAQVALEMDDRHGLLLAEGDAWRAQRRMVMAALAPHAVKAYFPALVATGLRLRERWRQAARDDHQIDLAIDLKCYSIDIIAGLAFGIEINTIEHGEHALQRHMAVILAGLARRSMAPFPYWRYVSLARERAVDASVAALRVAVDELIAAARARLAADPARRQHPANLLEAMLCAAQDDGHSIDDSSVAGNVATLLLAGEDTTGSALCWLLYLLHSNPLALRRAREEVLRVAPDPEQFTIEQINALDYLDACAREALRLKPPTPFIPLEALRDSVVGDVAVPKGGLLWCVMRQHHDVPPGSDFDPGRWLGQGGGASEQPLTMPFGAGPRTCPGRYLALLEIKVACAMLLGSFEMVAIDTQDGKEPLELMGFTMSPLGLRMRLRERSNTLS</sequence>
<evidence type="ECO:0000313" key="5">
    <source>
        <dbReference type="EMBL" id="OBV39551.1"/>
    </source>
</evidence>
<keyword evidence="3 4" id="KW-0408">Iron</keyword>
<keyword evidence="3 4" id="KW-0479">Metal-binding</keyword>
<dbReference type="GO" id="GO:0005506">
    <property type="term" value="F:iron ion binding"/>
    <property type="evidence" value="ECO:0007669"/>
    <property type="project" value="InterPro"/>
</dbReference>
<dbReference type="PANTHER" id="PTHR24305:SF166">
    <property type="entry name" value="CYTOCHROME P450 12A4, MITOCHONDRIAL-RELATED"/>
    <property type="match status" value="1"/>
</dbReference>
<keyword evidence="4" id="KW-0560">Oxidoreductase</keyword>
<evidence type="ECO:0000256" key="1">
    <source>
        <dbReference type="ARBA" id="ARBA00001971"/>
    </source>
</evidence>
<comment type="caution">
    <text evidence="5">The sequence shown here is derived from an EMBL/GenBank/DDBJ whole genome shotgun (WGS) entry which is preliminary data.</text>
</comment>
<dbReference type="InterPro" id="IPR017972">
    <property type="entry name" value="Cyt_P450_CS"/>
</dbReference>
<name>A0A1A7C0S8_9BURK</name>
<dbReference type="Gene3D" id="1.10.630.10">
    <property type="entry name" value="Cytochrome P450"/>
    <property type="match status" value="1"/>
</dbReference>
<evidence type="ECO:0000313" key="6">
    <source>
        <dbReference type="Proteomes" id="UP000092713"/>
    </source>
</evidence>
<dbReference type="RefSeq" id="WP_065307893.1">
    <property type="nucleotide sequence ID" value="NZ_LOCQ01000053.1"/>
</dbReference>
<keyword evidence="3 4" id="KW-0349">Heme</keyword>
<evidence type="ECO:0000256" key="2">
    <source>
        <dbReference type="ARBA" id="ARBA00010617"/>
    </source>
</evidence>
<gene>
    <name evidence="5" type="ORF">ASR47_1010141</name>
</gene>
<evidence type="ECO:0000256" key="3">
    <source>
        <dbReference type="PIRSR" id="PIRSR602401-1"/>
    </source>
</evidence>
<dbReference type="InterPro" id="IPR036396">
    <property type="entry name" value="Cyt_P450_sf"/>
</dbReference>
<dbReference type="GO" id="GO:0020037">
    <property type="term" value="F:heme binding"/>
    <property type="evidence" value="ECO:0007669"/>
    <property type="project" value="InterPro"/>
</dbReference>
<dbReference type="PRINTS" id="PR00385">
    <property type="entry name" value="P450"/>
</dbReference>
<dbReference type="Pfam" id="PF00067">
    <property type="entry name" value="p450"/>
    <property type="match status" value="1"/>
</dbReference>
<feature type="binding site" description="axial binding residue" evidence="3">
    <location>
        <position position="407"/>
    </location>
    <ligand>
        <name>heme</name>
        <dbReference type="ChEBI" id="CHEBI:30413"/>
    </ligand>
    <ligandPart>
        <name>Fe</name>
        <dbReference type="ChEBI" id="CHEBI:18248"/>
    </ligandPart>
</feature>
<dbReference type="Proteomes" id="UP000092713">
    <property type="component" value="Unassembled WGS sequence"/>
</dbReference>
<dbReference type="EMBL" id="LOCQ01000053">
    <property type="protein sequence ID" value="OBV39551.1"/>
    <property type="molecule type" value="Genomic_DNA"/>
</dbReference>
<comment type="similarity">
    <text evidence="2 4">Belongs to the cytochrome P450 family.</text>
</comment>
<proteinExistence type="inferred from homology"/>
<dbReference type="PRINTS" id="PR00463">
    <property type="entry name" value="EP450I"/>
</dbReference>
<reference evidence="5 6" key="1">
    <citation type="submission" date="2016-04" db="EMBL/GenBank/DDBJ databases">
        <title>Draft genome sequence of Janthinobacterium psychrotolerans sp. nov., isolated from freshwater sediments in Denmark.</title>
        <authorList>
            <person name="Gong X."/>
            <person name="Skrivergaard S."/>
            <person name="Korsgaard B.S."/>
            <person name="Schreiber L."/>
            <person name="Marshall I.P."/>
            <person name="Finster K."/>
            <person name="Schramm A."/>
        </authorList>
    </citation>
    <scope>NUCLEOTIDE SEQUENCE [LARGE SCALE GENOMIC DNA]</scope>
    <source>
        <strain evidence="5 6">S3-2</strain>
    </source>
</reference>
<dbReference type="InterPro" id="IPR050121">
    <property type="entry name" value="Cytochrome_P450_monoxygenase"/>
</dbReference>
<dbReference type="PROSITE" id="PS00086">
    <property type="entry name" value="CYTOCHROME_P450"/>
    <property type="match status" value="1"/>
</dbReference>
<dbReference type="GO" id="GO:0016705">
    <property type="term" value="F:oxidoreductase activity, acting on paired donors, with incorporation or reduction of molecular oxygen"/>
    <property type="evidence" value="ECO:0007669"/>
    <property type="project" value="InterPro"/>
</dbReference>
<organism evidence="5 6">
    <name type="scientific">Janthinobacterium psychrotolerans</name>
    <dbReference type="NCBI Taxonomy" id="1747903"/>
    <lineage>
        <taxon>Bacteria</taxon>
        <taxon>Pseudomonadati</taxon>
        <taxon>Pseudomonadota</taxon>
        <taxon>Betaproteobacteria</taxon>
        <taxon>Burkholderiales</taxon>
        <taxon>Oxalobacteraceae</taxon>
        <taxon>Janthinobacterium</taxon>
    </lineage>
</organism>
<dbReference type="STRING" id="1747903.ASR47_1010141"/>
<dbReference type="AlphaFoldDB" id="A0A1A7C0S8"/>
<comment type="cofactor">
    <cofactor evidence="1 3">
        <name>heme</name>
        <dbReference type="ChEBI" id="CHEBI:30413"/>
    </cofactor>
</comment>
<dbReference type="OrthoDB" id="9764248at2"/>
<dbReference type="InterPro" id="IPR002401">
    <property type="entry name" value="Cyt_P450_E_grp-I"/>
</dbReference>
<keyword evidence="6" id="KW-1185">Reference proteome</keyword>
<dbReference type="PATRIC" id="fig|1747903.4.peg.3152"/>
<dbReference type="InterPro" id="IPR001128">
    <property type="entry name" value="Cyt_P450"/>
</dbReference>
<protein>
    <submittedName>
        <fullName evidence="5">Cytochrome P450</fullName>
    </submittedName>
</protein>
<dbReference type="SUPFAM" id="SSF48264">
    <property type="entry name" value="Cytochrome P450"/>
    <property type="match status" value="1"/>
</dbReference>
<dbReference type="GO" id="GO:0004497">
    <property type="term" value="F:monooxygenase activity"/>
    <property type="evidence" value="ECO:0007669"/>
    <property type="project" value="UniProtKB-KW"/>
</dbReference>